<dbReference type="EMBL" id="BLAU01000001">
    <property type="protein sequence ID" value="GET22405.1"/>
    <property type="molecule type" value="Genomic_DNA"/>
</dbReference>
<dbReference type="Pfam" id="PF12840">
    <property type="entry name" value="HTH_20"/>
    <property type="match status" value="1"/>
</dbReference>
<comment type="caution">
    <text evidence="6">The sequence shown here is derived from an EMBL/GenBank/DDBJ whole genome shotgun (WGS) entry which is preliminary data.</text>
</comment>
<dbReference type="PANTHER" id="PTHR33154">
    <property type="entry name" value="TRANSCRIPTIONAL REGULATOR, ARSR FAMILY"/>
    <property type="match status" value="1"/>
</dbReference>
<accession>A0A2P8C755</accession>
<dbReference type="GO" id="GO:0003677">
    <property type="term" value="F:DNA binding"/>
    <property type="evidence" value="ECO:0007669"/>
    <property type="project" value="UniProtKB-KW"/>
</dbReference>
<dbReference type="InterPro" id="IPR011991">
    <property type="entry name" value="ArsR-like_HTH"/>
</dbReference>
<dbReference type="Proteomes" id="UP000396862">
    <property type="component" value="Unassembled WGS sequence"/>
</dbReference>
<dbReference type="InterPro" id="IPR051081">
    <property type="entry name" value="HTH_MetalResp_TranReg"/>
</dbReference>
<dbReference type="InterPro" id="IPR036388">
    <property type="entry name" value="WH-like_DNA-bd_sf"/>
</dbReference>
<keyword evidence="3" id="KW-0804">Transcription</keyword>
<dbReference type="GO" id="GO:0003700">
    <property type="term" value="F:DNA-binding transcription factor activity"/>
    <property type="evidence" value="ECO:0007669"/>
    <property type="project" value="InterPro"/>
</dbReference>
<keyword evidence="1" id="KW-0805">Transcription regulation</keyword>
<dbReference type="InterPro" id="IPR001845">
    <property type="entry name" value="HTH_ArsR_DNA-bd_dom"/>
</dbReference>
<dbReference type="SUPFAM" id="SSF46785">
    <property type="entry name" value="Winged helix' DNA-binding domain"/>
    <property type="match status" value="1"/>
</dbReference>
<dbReference type="SMART" id="SM00418">
    <property type="entry name" value="HTH_ARSR"/>
    <property type="match status" value="1"/>
</dbReference>
<evidence type="ECO:0000313" key="7">
    <source>
        <dbReference type="Proteomes" id="UP000240621"/>
    </source>
</evidence>
<dbReference type="PRINTS" id="PR00778">
    <property type="entry name" value="HTHARSR"/>
</dbReference>
<dbReference type="Gene3D" id="1.10.10.10">
    <property type="entry name" value="Winged helix-like DNA-binding domain superfamily/Winged helix DNA-binding domain"/>
    <property type="match status" value="1"/>
</dbReference>
<name>A0A2P8C755_9BACT</name>
<protein>
    <submittedName>
        <fullName evidence="6">DNA-binding transcriptional ArsR family regulator</fullName>
    </submittedName>
</protein>
<evidence type="ECO:0000313" key="6">
    <source>
        <dbReference type="EMBL" id="PSK80795.1"/>
    </source>
</evidence>
<evidence type="ECO:0000256" key="2">
    <source>
        <dbReference type="ARBA" id="ARBA00023125"/>
    </source>
</evidence>
<gene>
    <name evidence="6" type="ORF">CLV93_11389</name>
    <name evidence="5" type="ORF">JCM18694_26510</name>
</gene>
<sequence length="130" mass="15068">MTYNYVMLIFDVYLRQKKYKMVQSKTELFEQELIEKATLFKALAHPARLHILRFLAATQSCITGDISDELPLGRTTVNQHLKELKEVGLITGHIEGVKTKYCLDMDNVKRLQKELGGFIDDLHIEDYCCE</sequence>
<dbReference type="InterPro" id="IPR036390">
    <property type="entry name" value="WH_DNA-bd_sf"/>
</dbReference>
<dbReference type="EMBL" id="PYGC01000013">
    <property type="protein sequence ID" value="PSK80795.1"/>
    <property type="molecule type" value="Genomic_DNA"/>
</dbReference>
<keyword evidence="8" id="KW-1185">Reference proteome</keyword>
<evidence type="ECO:0000256" key="3">
    <source>
        <dbReference type="ARBA" id="ARBA00023163"/>
    </source>
</evidence>
<evidence type="ECO:0000313" key="5">
    <source>
        <dbReference type="EMBL" id="GET22405.1"/>
    </source>
</evidence>
<proteinExistence type="predicted"/>
<reference evidence="5 8" key="2">
    <citation type="submission" date="2019-10" db="EMBL/GenBank/DDBJ databases">
        <title>Prolixibacter strains distinguished by the presence of nitrate reductase genes were adept at nitrate-dependent anaerobic corrosion of metallic iron and carbon steel.</title>
        <authorList>
            <person name="Iino T."/>
            <person name="Shono N."/>
            <person name="Ito K."/>
            <person name="Nakamura R."/>
            <person name="Sueoka K."/>
            <person name="Harayama S."/>
            <person name="Ohkuma M."/>
        </authorList>
    </citation>
    <scope>NUCLEOTIDE SEQUENCE [LARGE SCALE GENOMIC DNA]</scope>
    <source>
        <strain evidence="5 8">MIC1-1</strain>
    </source>
</reference>
<evidence type="ECO:0000313" key="8">
    <source>
        <dbReference type="Proteomes" id="UP000396862"/>
    </source>
</evidence>
<keyword evidence="2 6" id="KW-0238">DNA-binding</keyword>
<dbReference type="NCBIfam" id="NF033788">
    <property type="entry name" value="HTH_metalloreg"/>
    <property type="match status" value="1"/>
</dbReference>
<dbReference type="PANTHER" id="PTHR33154:SF15">
    <property type="entry name" value="REGULATORY PROTEIN ARSR"/>
    <property type="match status" value="1"/>
</dbReference>
<dbReference type="PROSITE" id="PS50987">
    <property type="entry name" value="HTH_ARSR_2"/>
    <property type="match status" value="1"/>
</dbReference>
<evidence type="ECO:0000256" key="1">
    <source>
        <dbReference type="ARBA" id="ARBA00023015"/>
    </source>
</evidence>
<dbReference type="CDD" id="cd00090">
    <property type="entry name" value="HTH_ARSR"/>
    <property type="match status" value="1"/>
</dbReference>
<organism evidence="6 7">
    <name type="scientific">Prolixibacter denitrificans</name>
    <dbReference type="NCBI Taxonomy" id="1541063"/>
    <lineage>
        <taxon>Bacteria</taxon>
        <taxon>Pseudomonadati</taxon>
        <taxon>Bacteroidota</taxon>
        <taxon>Bacteroidia</taxon>
        <taxon>Marinilabiliales</taxon>
        <taxon>Prolixibacteraceae</taxon>
        <taxon>Prolixibacter</taxon>
    </lineage>
</organism>
<dbReference type="Proteomes" id="UP000240621">
    <property type="component" value="Unassembled WGS sequence"/>
</dbReference>
<reference evidence="6 7" key="1">
    <citation type="submission" date="2018-03" db="EMBL/GenBank/DDBJ databases">
        <title>Genomic Encyclopedia of Archaeal and Bacterial Type Strains, Phase II (KMG-II): from individual species to whole genera.</title>
        <authorList>
            <person name="Goeker M."/>
        </authorList>
    </citation>
    <scope>NUCLEOTIDE SEQUENCE [LARGE SCALE GENOMIC DNA]</scope>
    <source>
        <strain evidence="6 7">DSM 27267</strain>
    </source>
</reference>
<evidence type="ECO:0000259" key="4">
    <source>
        <dbReference type="PROSITE" id="PS50987"/>
    </source>
</evidence>
<dbReference type="AlphaFoldDB" id="A0A2P8C755"/>
<feature type="domain" description="HTH arsR-type" evidence="4">
    <location>
        <begin position="28"/>
        <end position="123"/>
    </location>
</feature>